<keyword evidence="1" id="KW-1133">Transmembrane helix</keyword>
<feature type="transmembrane region" description="Helical" evidence="1">
    <location>
        <begin position="122"/>
        <end position="138"/>
    </location>
</feature>
<organism evidence="2 3">
    <name type="scientific">Tanacetum coccineum</name>
    <dbReference type="NCBI Taxonomy" id="301880"/>
    <lineage>
        <taxon>Eukaryota</taxon>
        <taxon>Viridiplantae</taxon>
        <taxon>Streptophyta</taxon>
        <taxon>Embryophyta</taxon>
        <taxon>Tracheophyta</taxon>
        <taxon>Spermatophyta</taxon>
        <taxon>Magnoliopsida</taxon>
        <taxon>eudicotyledons</taxon>
        <taxon>Gunneridae</taxon>
        <taxon>Pentapetalae</taxon>
        <taxon>asterids</taxon>
        <taxon>campanulids</taxon>
        <taxon>Asterales</taxon>
        <taxon>Asteraceae</taxon>
        <taxon>Asteroideae</taxon>
        <taxon>Anthemideae</taxon>
        <taxon>Anthemidinae</taxon>
        <taxon>Tanacetum</taxon>
    </lineage>
</organism>
<keyword evidence="1" id="KW-0472">Membrane</keyword>
<reference evidence="2" key="1">
    <citation type="journal article" date="2022" name="Int. J. Mol. Sci.">
        <title>Draft Genome of Tanacetum Coccineum: Genomic Comparison of Closely Related Tanacetum-Family Plants.</title>
        <authorList>
            <person name="Yamashiro T."/>
            <person name="Shiraishi A."/>
            <person name="Nakayama K."/>
            <person name="Satake H."/>
        </authorList>
    </citation>
    <scope>NUCLEOTIDE SEQUENCE</scope>
</reference>
<evidence type="ECO:0000313" key="2">
    <source>
        <dbReference type="EMBL" id="GJT79149.1"/>
    </source>
</evidence>
<dbReference type="EMBL" id="BQNB010018872">
    <property type="protein sequence ID" value="GJT79149.1"/>
    <property type="molecule type" value="Genomic_DNA"/>
</dbReference>
<feature type="transmembrane region" description="Helical" evidence="1">
    <location>
        <begin position="42"/>
        <end position="61"/>
    </location>
</feature>
<reference evidence="2" key="2">
    <citation type="submission" date="2022-01" db="EMBL/GenBank/DDBJ databases">
        <authorList>
            <person name="Yamashiro T."/>
            <person name="Shiraishi A."/>
            <person name="Satake H."/>
            <person name="Nakayama K."/>
        </authorList>
    </citation>
    <scope>NUCLEOTIDE SEQUENCE</scope>
</reference>
<gene>
    <name evidence="2" type="ORF">Tco_1053491</name>
</gene>
<evidence type="ECO:0000313" key="3">
    <source>
        <dbReference type="Proteomes" id="UP001151760"/>
    </source>
</evidence>
<accession>A0ABQ5GUI7</accession>
<sequence>MFVGFQANMSKLAFSTSHIAFLPSLARSPPIITDYSGDLALSVLIVATLALVGNFIMPWPVDGTAPRARIPGLPRILLYCEGDLTTKKLIHTVAWYGCFPKDTHRGRKFIPKDWTIKMASPLYFWAASAFFTILLVLAL</sequence>
<protein>
    <submittedName>
        <fullName evidence="2">Uncharacterized protein</fullName>
    </submittedName>
</protein>
<keyword evidence="3" id="KW-1185">Reference proteome</keyword>
<name>A0ABQ5GUI7_9ASTR</name>
<keyword evidence="1" id="KW-0812">Transmembrane</keyword>
<proteinExistence type="predicted"/>
<evidence type="ECO:0000256" key="1">
    <source>
        <dbReference type="SAM" id="Phobius"/>
    </source>
</evidence>
<comment type="caution">
    <text evidence="2">The sequence shown here is derived from an EMBL/GenBank/DDBJ whole genome shotgun (WGS) entry which is preliminary data.</text>
</comment>
<dbReference type="Proteomes" id="UP001151760">
    <property type="component" value="Unassembled WGS sequence"/>
</dbReference>